<dbReference type="PROSITE" id="PS51257">
    <property type="entry name" value="PROKAR_LIPOPROTEIN"/>
    <property type="match status" value="1"/>
</dbReference>
<reference evidence="4" key="1">
    <citation type="journal article" date="2019" name="Int. J. Syst. Evol. Microbiol.">
        <title>The Global Catalogue of Microorganisms (GCM) 10K type strain sequencing project: providing services to taxonomists for standard genome sequencing and annotation.</title>
        <authorList>
            <consortium name="The Broad Institute Genomics Platform"/>
            <consortium name="The Broad Institute Genome Sequencing Center for Infectious Disease"/>
            <person name="Wu L."/>
            <person name="Ma J."/>
        </authorList>
    </citation>
    <scope>NUCLEOTIDE SEQUENCE [LARGE SCALE GENOMIC DNA]</scope>
    <source>
        <strain evidence="4">CCUG 50349</strain>
    </source>
</reference>
<evidence type="ECO:0000313" key="4">
    <source>
        <dbReference type="Proteomes" id="UP001595885"/>
    </source>
</evidence>
<protein>
    <submittedName>
        <fullName evidence="3">OmpH family outer membrane protein</fullName>
    </submittedName>
</protein>
<dbReference type="SMART" id="SM00935">
    <property type="entry name" value="OmpH"/>
    <property type="match status" value="1"/>
</dbReference>
<dbReference type="InterPro" id="IPR005632">
    <property type="entry name" value="Chaperone_Skp"/>
</dbReference>
<dbReference type="InterPro" id="IPR024930">
    <property type="entry name" value="Skp_dom_sf"/>
</dbReference>
<accession>A0ABV9P190</accession>
<evidence type="ECO:0000256" key="2">
    <source>
        <dbReference type="ARBA" id="ARBA00022729"/>
    </source>
</evidence>
<dbReference type="Pfam" id="PF03938">
    <property type="entry name" value="OmpH"/>
    <property type="match status" value="1"/>
</dbReference>
<proteinExistence type="inferred from homology"/>
<keyword evidence="2" id="KW-0732">Signal</keyword>
<evidence type="ECO:0000256" key="1">
    <source>
        <dbReference type="ARBA" id="ARBA00009091"/>
    </source>
</evidence>
<gene>
    <name evidence="3" type="ORF">ACFO3U_00105</name>
</gene>
<keyword evidence="4" id="KW-1185">Reference proteome</keyword>
<name>A0ABV9P190_9FLAO</name>
<comment type="similarity">
    <text evidence="1">Belongs to the Skp family.</text>
</comment>
<evidence type="ECO:0000313" key="3">
    <source>
        <dbReference type="EMBL" id="MFC4738386.1"/>
    </source>
</evidence>
<dbReference type="Gene3D" id="3.30.910.20">
    <property type="entry name" value="Skp domain"/>
    <property type="match status" value="1"/>
</dbReference>
<dbReference type="EMBL" id="JBHSGW010000001">
    <property type="protein sequence ID" value="MFC4738386.1"/>
    <property type="molecule type" value="Genomic_DNA"/>
</dbReference>
<comment type="caution">
    <text evidence="3">The sequence shown here is derived from an EMBL/GenBank/DDBJ whole genome shotgun (WGS) entry which is preliminary data.</text>
</comment>
<sequence length="189" mass="21955">MKKLLFIALTFAILSCNKQEGSEGIKTAYVDTEKLMKEHQHAIDIENKYKVKSEEMGRELETEAKQFQADYESALRQAQAKGPQWAQQKAAELQEREQRLNMKQQSMYKEIQDASNEELDSLVKDIKLYIKDYGKKNNYDYVYGTGLTSPSILYAKDSYDITDELVKLLNEKYKPTEDTKTAEKEEVKK</sequence>
<dbReference type="RefSeq" id="WP_379737264.1">
    <property type="nucleotide sequence ID" value="NZ_JBHSGW010000001.1"/>
</dbReference>
<dbReference type="PANTHER" id="PTHR35089">
    <property type="entry name" value="CHAPERONE PROTEIN SKP"/>
    <property type="match status" value="1"/>
</dbReference>
<organism evidence="3 4">
    <name type="scientific">Flavobacterium ponti</name>
    <dbReference type="NCBI Taxonomy" id="665133"/>
    <lineage>
        <taxon>Bacteria</taxon>
        <taxon>Pseudomonadati</taxon>
        <taxon>Bacteroidota</taxon>
        <taxon>Flavobacteriia</taxon>
        <taxon>Flavobacteriales</taxon>
        <taxon>Flavobacteriaceae</taxon>
        <taxon>Flavobacterium</taxon>
    </lineage>
</organism>
<dbReference type="Proteomes" id="UP001595885">
    <property type="component" value="Unassembled WGS sequence"/>
</dbReference>
<dbReference type="SUPFAM" id="SSF111384">
    <property type="entry name" value="OmpH-like"/>
    <property type="match status" value="1"/>
</dbReference>
<dbReference type="PANTHER" id="PTHR35089:SF1">
    <property type="entry name" value="CHAPERONE PROTEIN SKP"/>
    <property type="match status" value="1"/>
</dbReference>